<dbReference type="CDD" id="cd05483">
    <property type="entry name" value="retropepsin_like_bacteria"/>
    <property type="match status" value="1"/>
</dbReference>
<dbReference type="InterPro" id="IPR021109">
    <property type="entry name" value="Peptidase_aspartic_dom_sf"/>
</dbReference>
<dbReference type="GO" id="GO:0006508">
    <property type="term" value="P:proteolysis"/>
    <property type="evidence" value="ECO:0007669"/>
    <property type="project" value="UniProtKB-KW"/>
</dbReference>
<evidence type="ECO:0000313" key="1">
    <source>
        <dbReference type="EMBL" id="MCS3919152.1"/>
    </source>
</evidence>
<dbReference type="EMBL" id="JANUCP010000002">
    <property type="protein sequence ID" value="MCS3919152.1"/>
    <property type="molecule type" value="Genomic_DNA"/>
</dbReference>
<keyword evidence="1" id="KW-0645">Protease</keyword>
<reference evidence="1 2" key="1">
    <citation type="submission" date="2022-08" db="EMBL/GenBank/DDBJ databases">
        <title>Bacterial and archaeal communities from various locations to study Microbial Dark Matter (Phase II).</title>
        <authorList>
            <person name="Stepanauskas R."/>
        </authorList>
    </citation>
    <scope>NUCLEOTIDE SEQUENCE [LARGE SCALE GENOMIC DNA]</scope>
    <source>
        <strain evidence="1 2">PD1</strain>
    </source>
</reference>
<evidence type="ECO:0000313" key="2">
    <source>
        <dbReference type="Proteomes" id="UP001204798"/>
    </source>
</evidence>
<dbReference type="Proteomes" id="UP001204798">
    <property type="component" value="Unassembled WGS sequence"/>
</dbReference>
<dbReference type="Gene3D" id="2.40.70.10">
    <property type="entry name" value="Acid Proteases"/>
    <property type="match status" value="1"/>
</dbReference>
<protein>
    <submittedName>
        <fullName evidence="1">Aspartyl protease</fullName>
    </submittedName>
</protein>
<dbReference type="SUPFAM" id="SSF50630">
    <property type="entry name" value="Acid proteases"/>
    <property type="match status" value="1"/>
</dbReference>
<proteinExistence type="predicted"/>
<dbReference type="InterPro" id="IPR034122">
    <property type="entry name" value="Retropepsin-like_bacterial"/>
</dbReference>
<name>A0ABT2EMJ5_9BACT</name>
<organism evidence="1 2">
    <name type="scientific">Candidatus Fervidibacter sacchari</name>
    <dbReference type="NCBI Taxonomy" id="1448929"/>
    <lineage>
        <taxon>Bacteria</taxon>
        <taxon>Candidatus Fervidibacterota</taxon>
        <taxon>Candidatus Fervidibacter</taxon>
    </lineage>
</organism>
<sequence>MSWTRFDPTATFIRIPVRIVGLQGVEWLGMALDTGSNRTVLSELAAIRLGYDLLSTPTVRIVTASGIAEARLIFLRQIFALGVTVDEFPVLVMPLPAQLRADGLLGLDFLRLRNLFCNFEKGILLTLPFSRNLTHRFALSAQIFAAL</sequence>
<keyword evidence="2" id="KW-1185">Reference proteome</keyword>
<gene>
    <name evidence="1" type="ORF">M2350_001552</name>
</gene>
<dbReference type="GO" id="GO:0008233">
    <property type="term" value="F:peptidase activity"/>
    <property type="evidence" value="ECO:0007669"/>
    <property type="project" value="UniProtKB-KW"/>
</dbReference>
<comment type="caution">
    <text evidence="1">The sequence shown here is derived from an EMBL/GenBank/DDBJ whole genome shotgun (WGS) entry which is preliminary data.</text>
</comment>
<dbReference type="RefSeq" id="WP_259095330.1">
    <property type="nucleotide sequence ID" value="NZ_CP130454.1"/>
</dbReference>
<accession>A0ABT2EMJ5</accession>
<dbReference type="Pfam" id="PF13650">
    <property type="entry name" value="Asp_protease_2"/>
    <property type="match status" value="1"/>
</dbReference>
<keyword evidence="1" id="KW-0378">Hydrolase</keyword>